<gene>
    <name evidence="2" type="ORF">HRI96_04600</name>
</gene>
<keyword evidence="2" id="KW-0378">Hydrolase</keyword>
<evidence type="ECO:0000313" key="3">
    <source>
        <dbReference type="Proteomes" id="UP000671995"/>
    </source>
</evidence>
<dbReference type="SMART" id="SM00506">
    <property type="entry name" value="A1pp"/>
    <property type="match status" value="1"/>
</dbReference>
<proteinExistence type="predicted"/>
<name>A0A975EZ14_9SPIR</name>
<dbReference type="GO" id="GO:0016787">
    <property type="term" value="F:hydrolase activity"/>
    <property type="evidence" value="ECO:0007669"/>
    <property type="project" value="UniProtKB-KW"/>
</dbReference>
<dbReference type="AlphaFoldDB" id="A0A975EZ14"/>
<dbReference type="PROSITE" id="PS51154">
    <property type="entry name" value="MACRO"/>
    <property type="match status" value="1"/>
</dbReference>
<evidence type="ECO:0000313" key="2">
    <source>
        <dbReference type="EMBL" id="QTQ11546.1"/>
    </source>
</evidence>
<dbReference type="EMBL" id="CP054257">
    <property type="protein sequence ID" value="QTQ11546.1"/>
    <property type="molecule type" value="Genomic_DNA"/>
</dbReference>
<reference evidence="2" key="1">
    <citation type="submission" date="2020-05" db="EMBL/GenBank/DDBJ databases">
        <authorList>
            <person name="Zeng H."/>
            <person name="Chan Y.K."/>
            <person name="Watt R.M."/>
        </authorList>
    </citation>
    <scope>NUCLEOTIDE SEQUENCE</scope>
    <source>
        <strain evidence="2">ATCC 700773</strain>
    </source>
</reference>
<dbReference type="SUPFAM" id="SSF52949">
    <property type="entry name" value="Macro domain-like"/>
    <property type="match status" value="1"/>
</dbReference>
<dbReference type="Gene3D" id="3.40.220.10">
    <property type="entry name" value="Leucine Aminopeptidase, subunit E, domain 1"/>
    <property type="match status" value="1"/>
</dbReference>
<dbReference type="InterPro" id="IPR002589">
    <property type="entry name" value="Macro_dom"/>
</dbReference>
<feature type="domain" description="Macro" evidence="1">
    <location>
        <begin position="70"/>
        <end position="260"/>
    </location>
</feature>
<dbReference type="Proteomes" id="UP000671995">
    <property type="component" value="Chromosome"/>
</dbReference>
<organism evidence="2 3">
    <name type="scientific">Treponema parvum</name>
    <dbReference type="NCBI Taxonomy" id="138851"/>
    <lineage>
        <taxon>Bacteria</taxon>
        <taxon>Pseudomonadati</taxon>
        <taxon>Spirochaetota</taxon>
        <taxon>Spirochaetia</taxon>
        <taxon>Spirochaetales</taxon>
        <taxon>Treponemataceae</taxon>
        <taxon>Treponema</taxon>
    </lineage>
</organism>
<accession>A0A975EZ14</accession>
<dbReference type="PANTHER" id="PTHR11106:SF27">
    <property type="entry name" value="MACRO DOMAIN-CONTAINING PROTEIN"/>
    <property type="match status" value="1"/>
</dbReference>
<dbReference type="InterPro" id="IPR043472">
    <property type="entry name" value="Macro_dom-like"/>
</dbReference>
<evidence type="ECO:0000259" key="1">
    <source>
        <dbReference type="PROSITE" id="PS51154"/>
    </source>
</evidence>
<dbReference type="RefSeq" id="WP_210118341.1">
    <property type="nucleotide sequence ID" value="NZ_CP054257.1"/>
</dbReference>
<sequence>MDQNKRRLFLINKLIYENKDYSDVQIPSDEEGQKKLLRSLMNVREAVPLERDVLKVQDEYLAEELSHKNVVKLQDLDPIQKDIYVWRGDITLLQCDAIVNAANSGMTGCYVPCHLCIDNCIHTFAGMQLRLYCGDMMKKQGHEEPTGQAKITPAFNLPSKYVIHTVGPIIRGTPTQNDKKMLSSCYSSCLKVAEENKVLSIAFCCISTGVFHFPKESAAKIAVETVNSYKAASKSGIKVIFNVFSEQDEILYRKILSEKIL</sequence>
<dbReference type="Pfam" id="PF01661">
    <property type="entry name" value="Macro"/>
    <property type="match status" value="1"/>
</dbReference>
<dbReference type="NCBIfam" id="NF003163">
    <property type="entry name" value="PRK04143.1"/>
    <property type="match status" value="1"/>
</dbReference>
<reference evidence="2" key="2">
    <citation type="journal article" date="2021" name="Microbiol. Resour. Announc.">
        <title>Complete Genome Sequences of Three Human Oral Treponema parvum Isolates.</title>
        <authorList>
            <person name="Zeng H."/>
            <person name="Watt R.M."/>
        </authorList>
    </citation>
    <scope>NUCLEOTIDE SEQUENCE</scope>
    <source>
        <strain evidence="2">ATCC 700773</strain>
    </source>
</reference>
<dbReference type="PANTHER" id="PTHR11106">
    <property type="entry name" value="GANGLIOSIDE INDUCED DIFFERENTIATION ASSOCIATED PROTEIN 2-RELATED"/>
    <property type="match status" value="1"/>
</dbReference>
<protein>
    <submittedName>
        <fullName evidence="2">Protein-ADP-ribose hydrolase</fullName>
    </submittedName>
</protein>
<dbReference type="CDD" id="cd02908">
    <property type="entry name" value="Macro_OAADPr_deacetylase"/>
    <property type="match status" value="1"/>
</dbReference>